<dbReference type="STRING" id="498211.CJA_1649"/>
<proteinExistence type="inferred from homology"/>
<evidence type="ECO:0000256" key="1">
    <source>
        <dbReference type="ARBA" id="ARBA00012386"/>
    </source>
</evidence>
<accession>B3PES5</accession>
<reference evidence="7 8" key="1">
    <citation type="journal article" date="2008" name="J. Bacteriol.">
        <title>Insights into plant cell wall degradation from the genome sequence of the soil bacterium Cellvibrio japonicus.</title>
        <authorList>
            <person name="Deboy R.T."/>
            <person name="Mongodin E.F."/>
            <person name="Fouts D.E."/>
            <person name="Tailford L.E."/>
            <person name="Khouri H."/>
            <person name="Emerson J.B."/>
            <person name="Mohamoud Y."/>
            <person name="Watkins K."/>
            <person name="Henrissat B."/>
            <person name="Gilbert H.J."/>
            <person name="Nelson K.E."/>
        </authorList>
    </citation>
    <scope>NUCLEOTIDE SEQUENCE [LARGE SCALE GENOMIC DNA]</scope>
    <source>
        <strain evidence="7 8">Ueda107</strain>
    </source>
</reference>
<dbReference type="InterPro" id="IPR039262">
    <property type="entry name" value="DTWD2/TAPT"/>
</dbReference>
<dbReference type="PANTHER" id="PTHR21392">
    <property type="entry name" value="TRNA-URIDINE AMINOCARBOXYPROPYLTRANSFERASE 2"/>
    <property type="match status" value="1"/>
</dbReference>
<dbReference type="eggNOG" id="COG3148">
    <property type="taxonomic scope" value="Bacteria"/>
</dbReference>
<keyword evidence="2" id="KW-0808">Transferase</keyword>
<sequence>MTGKRPFCVQCLRPMRTCICALAVELNNRVELCIVQHPEEANNAKNTAGLLLASLKNNQKITGEVFDQTYLHAQLFAAGKQPLLLYPPTPDEKSLGLQSPSPLPDLTTIPAEQLRLVLLDATWRKSRKMLYLNPVLQALPRFSLHNPPPGIYKIRKADSENQLSTLEASCYALEQLEPGSHYQQLIAAFRCFVDQLASYNPAYSPP</sequence>
<dbReference type="HOGENOM" id="CLU_066458_2_3_6"/>
<dbReference type="GO" id="GO:0008033">
    <property type="term" value="P:tRNA processing"/>
    <property type="evidence" value="ECO:0007669"/>
    <property type="project" value="UniProtKB-KW"/>
</dbReference>
<keyword evidence="3" id="KW-0949">S-adenosyl-L-methionine</keyword>
<evidence type="ECO:0000256" key="2">
    <source>
        <dbReference type="ARBA" id="ARBA00022679"/>
    </source>
</evidence>
<protein>
    <recommendedName>
        <fullName evidence="1">tRNA-uridine aminocarboxypropyltransferase</fullName>
        <ecNumber evidence="1">2.5.1.25</ecNumber>
    </recommendedName>
</protein>
<evidence type="ECO:0000313" key="7">
    <source>
        <dbReference type="EMBL" id="ACE83432.1"/>
    </source>
</evidence>
<dbReference type="RefSeq" id="WP_012487273.1">
    <property type="nucleotide sequence ID" value="NC_010995.1"/>
</dbReference>
<dbReference type="EMBL" id="CP000934">
    <property type="protein sequence ID" value="ACE83432.1"/>
    <property type="molecule type" value="Genomic_DNA"/>
</dbReference>
<dbReference type="InterPro" id="IPR005636">
    <property type="entry name" value="DTW"/>
</dbReference>
<name>B3PES5_CELJU</name>
<evidence type="ECO:0000256" key="3">
    <source>
        <dbReference type="ARBA" id="ARBA00022691"/>
    </source>
</evidence>
<dbReference type="EC" id="2.5.1.25" evidence="1"/>
<dbReference type="KEGG" id="cja:CJA_1649"/>
<keyword evidence="8" id="KW-1185">Reference proteome</keyword>
<dbReference type="Pfam" id="PF03942">
    <property type="entry name" value="DTW"/>
    <property type="match status" value="1"/>
</dbReference>
<dbReference type="GO" id="GO:0016432">
    <property type="term" value="F:tRNA-uridine aminocarboxypropyltransferase activity"/>
    <property type="evidence" value="ECO:0007669"/>
    <property type="project" value="UniProtKB-EC"/>
</dbReference>
<evidence type="ECO:0000256" key="5">
    <source>
        <dbReference type="ARBA" id="ARBA00034489"/>
    </source>
</evidence>
<comment type="similarity">
    <text evidence="5">Belongs to the TDD superfamily. DTWD2 family.</text>
</comment>
<gene>
    <name evidence="7" type="ordered locus">CJA_1649</name>
</gene>
<dbReference type="AlphaFoldDB" id="B3PES5"/>
<evidence type="ECO:0000256" key="4">
    <source>
        <dbReference type="ARBA" id="ARBA00022694"/>
    </source>
</evidence>
<feature type="domain" description="DTW" evidence="6">
    <location>
        <begin position="4"/>
        <end position="201"/>
    </location>
</feature>
<dbReference type="Proteomes" id="UP000001036">
    <property type="component" value="Chromosome"/>
</dbReference>
<evidence type="ECO:0000259" key="6">
    <source>
        <dbReference type="SMART" id="SM01144"/>
    </source>
</evidence>
<evidence type="ECO:0000313" key="8">
    <source>
        <dbReference type="Proteomes" id="UP000001036"/>
    </source>
</evidence>
<dbReference type="SMART" id="SM01144">
    <property type="entry name" value="DTW"/>
    <property type="match status" value="1"/>
</dbReference>
<dbReference type="PANTHER" id="PTHR21392:SF0">
    <property type="entry name" value="TRNA-URIDINE AMINOCARBOXYPROPYLTRANSFERASE 2"/>
    <property type="match status" value="1"/>
</dbReference>
<keyword evidence="4" id="KW-0819">tRNA processing</keyword>
<organism evidence="7 8">
    <name type="scientific">Cellvibrio japonicus (strain Ueda107)</name>
    <name type="common">Pseudomonas fluorescens subsp. cellulosa</name>
    <dbReference type="NCBI Taxonomy" id="498211"/>
    <lineage>
        <taxon>Bacteria</taxon>
        <taxon>Pseudomonadati</taxon>
        <taxon>Pseudomonadota</taxon>
        <taxon>Gammaproteobacteria</taxon>
        <taxon>Cellvibrionales</taxon>
        <taxon>Cellvibrionaceae</taxon>
        <taxon>Cellvibrio</taxon>
    </lineage>
</organism>